<comment type="caution">
    <text evidence="2">The sequence shown here is derived from an EMBL/GenBank/DDBJ whole genome shotgun (WGS) entry which is preliminary data.</text>
</comment>
<feature type="compositionally biased region" description="Basic and acidic residues" evidence="1">
    <location>
        <begin position="338"/>
        <end position="347"/>
    </location>
</feature>
<protein>
    <submittedName>
        <fullName evidence="2">Uncharacterized protein</fullName>
    </submittedName>
</protein>
<keyword evidence="3" id="KW-1185">Reference proteome</keyword>
<feature type="region of interest" description="Disordered" evidence="1">
    <location>
        <begin position="295"/>
        <end position="347"/>
    </location>
</feature>
<reference evidence="2" key="1">
    <citation type="journal article" date="2021" name="New Phytol.">
        <title>Evolutionary innovations through gain and loss of genes in the ectomycorrhizal Boletales.</title>
        <authorList>
            <person name="Wu G."/>
            <person name="Miyauchi S."/>
            <person name="Morin E."/>
            <person name="Kuo A."/>
            <person name="Drula E."/>
            <person name="Varga T."/>
            <person name="Kohler A."/>
            <person name="Feng B."/>
            <person name="Cao Y."/>
            <person name="Lipzen A."/>
            <person name="Daum C."/>
            <person name="Hundley H."/>
            <person name="Pangilinan J."/>
            <person name="Johnson J."/>
            <person name="Barry K."/>
            <person name="LaButti K."/>
            <person name="Ng V."/>
            <person name="Ahrendt S."/>
            <person name="Min B."/>
            <person name="Choi I.G."/>
            <person name="Park H."/>
            <person name="Plett J.M."/>
            <person name="Magnuson J."/>
            <person name="Spatafora J.W."/>
            <person name="Nagy L.G."/>
            <person name="Henrissat B."/>
            <person name="Grigoriev I.V."/>
            <person name="Yang Z.L."/>
            <person name="Xu J."/>
            <person name="Martin F.M."/>
        </authorList>
    </citation>
    <scope>NUCLEOTIDE SEQUENCE</scope>
    <source>
        <strain evidence="2">KKN 215</strain>
    </source>
</reference>
<feature type="compositionally biased region" description="Polar residues" evidence="1">
    <location>
        <begin position="584"/>
        <end position="599"/>
    </location>
</feature>
<dbReference type="Proteomes" id="UP000813824">
    <property type="component" value="Unassembled WGS sequence"/>
</dbReference>
<feature type="region of interest" description="Disordered" evidence="1">
    <location>
        <begin position="473"/>
        <end position="648"/>
    </location>
</feature>
<feature type="compositionally biased region" description="Basic and acidic residues" evidence="1">
    <location>
        <begin position="473"/>
        <end position="485"/>
    </location>
</feature>
<dbReference type="OrthoDB" id="3237250at2759"/>
<feature type="compositionally biased region" description="Pro residues" evidence="1">
    <location>
        <begin position="613"/>
        <end position="644"/>
    </location>
</feature>
<proteinExistence type="predicted"/>
<accession>A0A8K0XQB3</accession>
<name>A0A8K0XQB3_9AGAR</name>
<gene>
    <name evidence="2" type="ORF">BXZ70DRAFT_1008438</name>
</gene>
<dbReference type="EMBL" id="JAEVFJ010000016">
    <property type="protein sequence ID" value="KAH8100439.1"/>
    <property type="molecule type" value="Genomic_DNA"/>
</dbReference>
<feature type="compositionally biased region" description="Low complexity" evidence="1">
    <location>
        <begin position="316"/>
        <end position="330"/>
    </location>
</feature>
<sequence>MSGSQIFRSVRMVQWRDSVEVVVALNSTEFPEPPPDAVEPEDRPSPSLLTGPNYLENKFFYFALAHRSPFAYDNSRYSEAFRYEYDTLPIVSSKVRGRWSYELHKMTRHTWVEFEQYLVKTAEVLDRLWTRQDAERFPIIIHPEWYEYRHSFTSERAAREAAWNSRQATVRLMGLVAFLVQLARKQKWINWETRVRQETSSDWLNWLLSSSAILSTARGERLGAFMYPYNDQEMPVCYGAKWGLLEFGAPLWLRYGSLVKTREGIYSCHPVGTLALTVQELSAAHEQGILHSQSLRQLPLLPNPPLRERTPPAGIPRRSSTPTASAAPVAAPLPPPSPEKHSGQKRGETWQEFFARRDALNAKREGKESHKDREARLQRQRHFVGGDGDHMPGAKSTCAVFRWELEDNFRIRRRVSRDLWEVEWQGRKNQRRYDSFTNEWDICTEFGEEGSWDGATSDKDLGFEGWTPAAKKPRLDADAEDDRMQVDPPQLPAPCASTSCVQDVSVAVDSGRRSSSALKRPHPGSSPSRPEVRPRQRTPSPVRAQSSNVNAPPLPPRHRDHGSRSPRPPSVVQQRRPCTPPPQSLTHVPSQGSTPSTSKAFAAGSALPAAREPSPPPPPTVVPLPSPAAQPAPQPPLPGAPPVPALTTPAAQANPHWVNPNTFGDVLTYHYGIVRDHPLPHAPHPLTDARLTLGWTDADVDPELLASATHLTMARVVQDHDLRLPATSSIRSTQMNRTFISFCTTP</sequence>
<evidence type="ECO:0000256" key="1">
    <source>
        <dbReference type="SAM" id="MobiDB-lite"/>
    </source>
</evidence>
<evidence type="ECO:0000313" key="3">
    <source>
        <dbReference type="Proteomes" id="UP000813824"/>
    </source>
</evidence>
<dbReference type="AlphaFoldDB" id="A0A8K0XQB3"/>
<feature type="compositionally biased region" description="Polar residues" evidence="1">
    <location>
        <begin position="537"/>
        <end position="550"/>
    </location>
</feature>
<evidence type="ECO:0000313" key="2">
    <source>
        <dbReference type="EMBL" id="KAH8100439.1"/>
    </source>
</evidence>
<organism evidence="2 3">
    <name type="scientific">Cristinia sonorae</name>
    <dbReference type="NCBI Taxonomy" id="1940300"/>
    <lineage>
        <taxon>Eukaryota</taxon>
        <taxon>Fungi</taxon>
        <taxon>Dikarya</taxon>
        <taxon>Basidiomycota</taxon>
        <taxon>Agaricomycotina</taxon>
        <taxon>Agaricomycetes</taxon>
        <taxon>Agaricomycetidae</taxon>
        <taxon>Agaricales</taxon>
        <taxon>Pleurotineae</taxon>
        <taxon>Stephanosporaceae</taxon>
        <taxon>Cristinia</taxon>
    </lineage>
</organism>